<evidence type="ECO:0000313" key="1">
    <source>
        <dbReference type="EMBL" id="MFI2231717.1"/>
    </source>
</evidence>
<name>A0ABW7VYS2_9NOCA</name>
<reference evidence="1 2" key="1">
    <citation type="submission" date="2024-10" db="EMBL/GenBank/DDBJ databases">
        <title>The Natural Products Discovery Center: Release of the First 8490 Sequenced Strains for Exploring Actinobacteria Biosynthetic Diversity.</title>
        <authorList>
            <person name="Kalkreuter E."/>
            <person name="Kautsar S.A."/>
            <person name="Yang D."/>
            <person name="Bader C.D."/>
            <person name="Teijaro C.N."/>
            <person name="Fluegel L."/>
            <person name="Davis C.M."/>
            <person name="Simpson J.R."/>
            <person name="Lauterbach L."/>
            <person name="Steele A.D."/>
            <person name="Gui C."/>
            <person name="Meng S."/>
            <person name="Li G."/>
            <person name="Viehrig K."/>
            <person name="Ye F."/>
            <person name="Su P."/>
            <person name="Kiefer A.F."/>
            <person name="Nichols A."/>
            <person name="Cepeda A.J."/>
            <person name="Yan W."/>
            <person name="Fan B."/>
            <person name="Jiang Y."/>
            <person name="Adhikari A."/>
            <person name="Zheng C.-J."/>
            <person name="Schuster L."/>
            <person name="Cowan T.M."/>
            <person name="Smanski M.J."/>
            <person name="Chevrette M.G."/>
            <person name="De Carvalho L.P.S."/>
            <person name="Shen B."/>
        </authorList>
    </citation>
    <scope>NUCLEOTIDE SEQUENCE [LARGE SCALE GENOMIC DNA]</scope>
    <source>
        <strain evidence="1 2">NPDC019377</strain>
    </source>
</reference>
<keyword evidence="2" id="KW-1185">Reference proteome</keyword>
<gene>
    <name evidence="1" type="ORF">ACH49Z_17890</name>
</gene>
<dbReference type="Gene3D" id="3.40.50.1820">
    <property type="entry name" value="alpha/beta hydrolase"/>
    <property type="match status" value="1"/>
</dbReference>
<dbReference type="Proteomes" id="UP001611494">
    <property type="component" value="Unassembled WGS sequence"/>
</dbReference>
<proteinExistence type="predicted"/>
<dbReference type="RefSeq" id="WP_397063031.1">
    <property type="nucleotide sequence ID" value="NZ_JBIRYL010000004.1"/>
</dbReference>
<dbReference type="GO" id="GO:0016787">
    <property type="term" value="F:hydrolase activity"/>
    <property type="evidence" value="ECO:0007669"/>
    <property type="project" value="UniProtKB-KW"/>
</dbReference>
<keyword evidence="1" id="KW-0378">Hydrolase</keyword>
<accession>A0ABW7VYS2</accession>
<dbReference type="SUPFAM" id="SSF53474">
    <property type="entry name" value="alpha/beta-Hydrolases"/>
    <property type="match status" value="1"/>
</dbReference>
<comment type="caution">
    <text evidence="1">The sequence shown here is derived from an EMBL/GenBank/DDBJ whole genome shotgun (WGS) entry which is preliminary data.</text>
</comment>
<evidence type="ECO:0000313" key="2">
    <source>
        <dbReference type="Proteomes" id="UP001611494"/>
    </source>
</evidence>
<protein>
    <submittedName>
        <fullName evidence="1">Alpha/beta fold hydrolase</fullName>
    </submittedName>
</protein>
<dbReference type="EMBL" id="JBIRYL010000004">
    <property type="protein sequence ID" value="MFI2231717.1"/>
    <property type="molecule type" value="Genomic_DNA"/>
</dbReference>
<dbReference type="InterPro" id="IPR029058">
    <property type="entry name" value="AB_hydrolase_fold"/>
</dbReference>
<sequence length="66" mass="6770">MTTAPVATASQELLRGGRVISADGTPITYLTRGSGPVLLAVHGGLGSAVSMLPLAGHLAEHYTLWQ</sequence>
<organism evidence="1 2">
    <name type="scientific">Nocardia testacea</name>
    <dbReference type="NCBI Taxonomy" id="248551"/>
    <lineage>
        <taxon>Bacteria</taxon>
        <taxon>Bacillati</taxon>
        <taxon>Actinomycetota</taxon>
        <taxon>Actinomycetes</taxon>
        <taxon>Mycobacteriales</taxon>
        <taxon>Nocardiaceae</taxon>
        <taxon>Nocardia</taxon>
    </lineage>
</organism>